<reference evidence="2 3" key="1">
    <citation type="submission" date="2017-10" db="EMBL/GenBank/DDBJ databases">
        <title>Comparative genomics in systemic dimorphic fungi from Ajellomycetaceae.</title>
        <authorList>
            <person name="Munoz J.F."/>
            <person name="Mcewen J.G."/>
            <person name="Clay O.K."/>
            <person name="Cuomo C.A."/>
        </authorList>
    </citation>
    <scope>NUCLEOTIDE SEQUENCE [LARGE SCALE GENOMIC DNA]</scope>
    <source>
        <strain evidence="2 3">UAMH7299</strain>
    </source>
</reference>
<feature type="region of interest" description="Disordered" evidence="1">
    <location>
        <begin position="97"/>
        <end position="194"/>
    </location>
</feature>
<gene>
    <name evidence="2" type="ORF">AJ80_06586</name>
</gene>
<feature type="compositionally biased region" description="Polar residues" evidence="1">
    <location>
        <begin position="1092"/>
        <end position="1103"/>
    </location>
</feature>
<feature type="compositionally biased region" description="Polar residues" evidence="1">
    <location>
        <begin position="534"/>
        <end position="543"/>
    </location>
</feature>
<dbReference type="STRING" id="1447883.A0A2B7XVW0"/>
<feature type="compositionally biased region" description="Basic and acidic residues" evidence="1">
    <location>
        <begin position="1107"/>
        <end position="1116"/>
    </location>
</feature>
<accession>A0A2B7XVW0</accession>
<feature type="compositionally biased region" description="Basic and acidic residues" evidence="1">
    <location>
        <begin position="482"/>
        <end position="500"/>
    </location>
</feature>
<sequence>MSSLTLNPLNLSIIPEKKRKTKSMLFPQLPQLKTNQSQISLFSSSPKNGEAKQKNKAKQQKSKSDDLPKPGNTPKVEIVKSMLQVNMPMLEQSTLRSSFQWMQRGPVEKNPRQDIPMMDDTISIMPDHPEAQSPSRTTGSSPSISPDPSSSDYSLVEAPQPLRSQHEQALSSFGISVGSENPHMPPMMAISRPLTPVLPPTATLSKSCTDLRRSLTVSPVLSTSTHQVSPPESCKGLKRGPSIATQMSVVSPLTVEFSPSRTSVAAVFDSMVEEVGGRRSADTHKSADSSASDDTKRDSVSSFYEEASSRSSFEIGDDAESKFIRRRSLTSRSPKAYSIISPVSAGVFDNRPDLKRAPTFKKKFSIHQSRNKPLPPEPPVPMPRPLAQRVKTIRSNQVAHIVKISKAPKQQPQFLPHNPRQSDLDSLDEAFRRSGLVGSRYSFSTRASSPSLRKATRDLEVHLHKKFLPLAMSSSYSISKPSGRDRDRDRDMKSQHHESTKSPQKASATKLSHRQSIDSALARMRSTHGADKSTGLSHFSLSRKTLRRKKSDKSLKISAPVETEQVSTPSTPCILIEEASQSASAAQEPLSPGFGERNLRMKLPRLRTTQLSHKPVIAPVNLSMIMESPGDHGDDRTADSLASAEQKILAALEGLGQIDIPSQSSTSALPSSNYSPQRTALSDAPSYPSSEEHVITELYRYYASTGQLESASEEPPVVHEQLVEEQLHAIPSLVAENILLRILQSVDHLEDLFSLARLNRAFYSVYKANELDLMKRTLFRMSPAAWELREMSPPWEHEEHEIAELDIPVPEYTPNLYIRHYTRDLFTMVALKSLILVRCENFLRPDTVRALAGLDEARSEEVDEAFWRVWSFCRIFGCGKGREEDITAQADWLSGGRLAEAESRGGSMALSYPFGVNSVLFDPPFGFSKGNSGGLSSKQLYDMMEIWTCLGVLLQVFHGKCKEARAVGIFDNSDIEAGNIAEDALLEGWTQYILTLGPSAILTIISINPASPIESMFSRAQSLGWTNWSTPQTQGGSRRYFLREAISRVYENQLATGEIPSIFLRSGRTSMRPTRSPSPQHPGSSPGSSVSRQETSATRQRQASMAEELRRKRAETGQDSENGAPSTCNSAASGHDADVKTLSVVGHHHHHHHHQHGFLDERPISNFSEVMHRLDGTAISATTATSIQDARRSQYASPRPHPATFSSPPIPQVTIEPPPPTSTSSPPPQPTDAPPRVPTPTPEPIIEEKISRGRYPAHTSEVLDPADMAMHKMVNELGFSEQDAKWALKCTDTGESLDVDAAVRLLMERGGRLGIDASTTLPTRSQSMIAHGERGPDNVWRPVWRWA</sequence>
<feature type="region of interest" description="Disordered" evidence="1">
    <location>
        <begin position="662"/>
        <end position="688"/>
    </location>
</feature>
<organism evidence="2 3">
    <name type="scientific">Polytolypa hystricis (strain UAMH7299)</name>
    <dbReference type="NCBI Taxonomy" id="1447883"/>
    <lineage>
        <taxon>Eukaryota</taxon>
        <taxon>Fungi</taxon>
        <taxon>Dikarya</taxon>
        <taxon>Ascomycota</taxon>
        <taxon>Pezizomycotina</taxon>
        <taxon>Eurotiomycetes</taxon>
        <taxon>Eurotiomycetidae</taxon>
        <taxon>Onygenales</taxon>
        <taxon>Onygenales incertae sedis</taxon>
        <taxon>Polytolypa</taxon>
    </lineage>
</organism>
<feature type="region of interest" description="Disordered" evidence="1">
    <location>
        <begin position="275"/>
        <end position="335"/>
    </location>
</feature>
<feature type="compositionally biased region" description="Low complexity" evidence="1">
    <location>
        <begin position="140"/>
        <end position="154"/>
    </location>
</feature>
<feature type="compositionally biased region" description="Low complexity" evidence="1">
    <location>
        <begin position="662"/>
        <end position="672"/>
    </location>
</feature>
<name>A0A2B7XVW0_POLH7</name>
<keyword evidence="3" id="KW-1185">Reference proteome</keyword>
<evidence type="ECO:0000256" key="1">
    <source>
        <dbReference type="SAM" id="MobiDB-lite"/>
    </source>
</evidence>
<feature type="compositionally biased region" description="Pro residues" evidence="1">
    <location>
        <begin position="1208"/>
        <end position="1243"/>
    </location>
</feature>
<feature type="compositionally biased region" description="Polar residues" evidence="1">
    <location>
        <begin position="31"/>
        <end position="47"/>
    </location>
</feature>
<dbReference type="Proteomes" id="UP000224634">
    <property type="component" value="Unassembled WGS sequence"/>
</dbReference>
<feature type="compositionally biased region" description="Low complexity" evidence="1">
    <location>
        <begin position="1077"/>
        <end position="1091"/>
    </location>
</feature>
<feature type="region of interest" description="Disordered" evidence="1">
    <location>
        <begin position="1064"/>
        <end position="1134"/>
    </location>
</feature>
<feature type="compositionally biased region" description="Polar residues" evidence="1">
    <location>
        <begin position="501"/>
        <end position="510"/>
    </location>
</feature>
<feature type="region of interest" description="Disordered" evidence="1">
    <location>
        <begin position="29"/>
        <end position="77"/>
    </location>
</feature>
<dbReference type="EMBL" id="PDNA01000113">
    <property type="protein sequence ID" value="PGH12762.1"/>
    <property type="molecule type" value="Genomic_DNA"/>
</dbReference>
<protein>
    <submittedName>
        <fullName evidence="2">Uncharacterized protein</fullName>
    </submittedName>
</protein>
<feature type="compositionally biased region" description="Low complexity" evidence="1">
    <location>
        <begin position="300"/>
        <end position="314"/>
    </location>
</feature>
<feature type="region of interest" description="Disordered" evidence="1">
    <location>
        <begin position="1184"/>
        <end position="1244"/>
    </location>
</feature>
<feature type="region of interest" description="Disordered" evidence="1">
    <location>
        <begin position="474"/>
        <end position="563"/>
    </location>
</feature>
<feature type="compositionally biased region" description="Basic and acidic residues" evidence="1">
    <location>
        <begin position="275"/>
        <end position="299"/>
    </location>
</feature>
<feature type="compositionally biased region" description="Polar residues" evidence="1">
    <location>
        <begin position="1117"/>
        <end position="1132"/>
    </location>
</feature>
<proteinExistence type="predicted"/>
<comment type="caution">
    <text evidence="2">The sequence shown here is derived from an EMBL/GenBank/DDBJ whole genome shotgun (WGS) entry which is preliminary data.</text>
</comment>
<feature type="compositionally biased region" description="Pro residues" evidence="1">
    <location>
        <begin position="373"/>
        <end position="382"/>
    </location>
</feature>
<evidence type="ECO:0000313" key="2">
    <source>
        <dbReference type="EMBL" id="PGH12762.1"/>
    </source>
</evidence>
<dbReference type="OrthoDB" id="5376710at2759"/>
<evidence type="ECO:0000313" key="3">
    <source>
        <dbReference type="Proteomes" id="UP000224634"/>
    </source>
</evidence>
<feature type="region of interest" description="Disordered" evidence="1">
    <location>
        <begin position="220"/>
        <end position="240"/>
    </location>
</feature>
<feature type="region of interest" description="Disordered" evidence="1">
    <location>
        <begin position="363"/>
        <end position="382"/>
    </location>
</feature>